<evidence type="ECO:0000256" key="8">
    <source>
        <dbReference type="ARBA" id="ARBA00022833"/>
    </source>
</evidence>
<dbReference type="GO" id="GO:0008270">
    <property type="term" value="F:zinc ion binding"/>
    <property type="evidence" value="ECO:0007669"/>
    <property type="project" value="UniProtKB-KW"/>
</dbReference>
<feature type="region of interest" description="Disordered" evidence="15">
    <location>
        <begin position="67"/>
        <end position="86"/>
    </location>
</feature>
<feature type="compositionally biased region" description="Low complexity" evidence="15">
    <location>
        <begin position="548"/>
        <end position="565"/>
    </location>
</feature>
<dbReference type="PANTHER" id="PTHR47429">
    <property type="entry name" value="PROTEIN TWIN LOV 1"/>
    <property type="match status" value="1"/>
</dbReference>
<keyword evidence="5" id="KW-0479">Metal-binding</keyword>
<dbReference type="InterPro" id="IPR000014">
    <property type="entry name" value="PAS"/>
</dbReference>
<evidence type="ECO:0000313" key="17">
    <source>
        <dbReference type="EMBL" id="KAG2216990.1"/>
    </source>
</evidence>
<evidence type="ECO:0000256" key="4">
    <source>
        <dbReference type="ARBA" id="ARBA00022643"/>
    </source>
</evidence>
<evidence type="ECO:0000256" key="13">
    <source>
        <dbReference type="ARBA" id="ARBA00023163"/>
    </source>
</evidence>
<protein>
    <recommendedName>
        <fullName evidence="16">PAS domain-containing protein</fullName>
    </recommendedName>
</protein>
<keyword evidence="14" id="KW-0675">Receptor</keyword>
<dbReference type="GO" id="GO:0009881">
    <property type="term" value="F:photoreceptor activity"/>
    <property type="evidence" value="ECO:0007669"/>
    <property type="project" value="UniProtKB-KW"/>
</dbReference>
<keyword evidence="4" id="KW-0288">FMN</keyword>
<sequence>MDSLFNTASFNSQCYESNNIPPPTDRLHYYSGYLAGLITNEPSAGISLSTSTLLPNNNNNIKEIIPEQQQQQQQQQHKSKQSVTQISKSISTDPLLNLPVTTGMTATTKEDSSIGNERYSGMYTSTGFDILSVLVRVVNRPNPQINLGPVDLSSSIVVVDARQYDFPIIYASPMFEHLTGYSSREIMGRNCRFLQAPDGGVAMGSKRRYTDNNTVYHIRTHLFQGKESQASIINYKKSGQPFVNLLTVIPVSYEVDEEISYFVGFQVDLVEQPNLIMQNMKGNGTYMVNYQNLFIPPVIPSLSNSHGSQEQEAGQIVPVKEWVRPSSAKHRSTSNALVPESTEEPMSIETLISEANRDSGKYKRSWEELLLKEYPDFMHVLTIKGIFLYCSDSISSILGYKPNEIEGKSISTICHPSDITTVLRELKQSSNGPSERVNIIYRIRRKNGSYMWMECMGRLHNEDGRGRKYVVLSGRERPAYQLTAHAASVGRTIRGNSTAVTPLLGEQISAVATTTSASEIGNEEIEKKNNTRNNDSHKQNTDDDISSDRSNTNIADNNNNNVSDSNNKKLTISTATDDHEVWCKLSTDGLILYASWTCANILGFTPNDIVGVSMYQFLKSCRTTDLTRSLAETTEGKIVHLQHTLLNNAGIEISVASTFYPDGSTIHPFKQPSFILMNIRMAPIDTQNDNQEPILISLDPDVKKSGLSTQTEQHNLNTEGDKIHHNQEEEKSNENVAKMISTEKMIKELDVKHKSNWQYELHQLRINNNKLRGYLSDALKKKKELCKATADIICQSCLRRLADPQELIEYESQDQPLFCNTCILR</sequence>
<evidence type="ECO:0000259" key="16">
    <source>
        <dbReference type="PROSITE" id="PS50112"/>
    </source>
</evidence>
<evidence type="ECO:0000256" key="9">
    <source>
        <dbReference type="ARBA" id="ARBA00022991"/>
    </source>
</evidence>
<dbReference type="GO" id="GO:0003677">
    <property type="term" value="F:DNA binding"/>
    <property type="evidence" value="ECO:0007669"/>
    <property type="project" value="UniProtKB-KW"/>
</dbReference>
<keyword evidence="12" id="KW-0010">Activator</keyword>
<dbReference type="OrthoDB" id="447251at2759"/>
<evidence type="ECO:0000256" key="3">
    <source>
        <dbReference type="ARBA" id="ARBA00022630"/>
    </source>
</evidence>
<feature type="region of interest" description="Disordered" evidence="15">
    <location>
        <begin position="705"/>
        <end position="732"/>
    </location>
</feature>
<dbReference type="SMART" id="SM00091">
    <property type="entry name" value="PAS"/>
    <property type="match status" value="3"/>
</dbReference>
<proteinExistence type="predicted"/>
<dbReference type="Gene3D" id="3.30.450.20">
    <property type="entry name" value="PAS domain"/>
    <property type="match status" value="3"/>
</dbReference>
<dbReference type="Pfam" id="PF13426">
    <property type="entry name" value="PAS_9"/>
    <property type="match status" value="2"/>
</dbReference>
<keyword evidence="2" id="KW-0716">Sensory transduction</keyword>
<keyword evidence="18" id="KW-1185">Reference proteome</keyword>
<feature type="compositionally biased region" description="Polar residues" evidence="15">
    <location>
        <begin position="706"/>
        <end position="718"/>
    </location>
</feature>
<feature type="compositionally biased region" description="Basic and acidic residues" evidence="15">
    <location>
        <begin position="719"/>
        <end position="732"/>
    </location>
</feature>
<feature type="domain" description="PAS" evidence="16">
    <location>
        <begin position="585"/>
        <end position="637"/>
    </location>
</feature>
<reference evidence="17 18" key="1">
    <citation type="submission" date="2020-12" db="EMBL/GenBank/DDBJ databases">
        <title>Metabolic potential, ecology and presence of endohyphal bacteria is reflected in genomic diversity of Mucoromycotina.</title>
        <authorList>
            <person name="Muszewska A."/>
            <person name="Okrasinska A."/>
            <person name="Steczkiewicz K."/>
            <person name="Drgas O."/>
            <person name="Orlowska M."/>
            <person name="Perlinska-Lenart U."/>
            <person name="Aleksandrzak-Piekarczyk T."/>
            <person name="Szatraj K."/>
            <person name="Zielenkiewicz U."/>
            <person name="Pilsyk S."/>
            <person name="Malc E."/>
            <person name="Mieczkowski P."/>
            <person name="Kruszewska J.S."/>
            <person name="Biernat P."/>
            <person name="Pawlowska J."/>
        </authorList>
    </citation>
    <scope>NUCLEOTIDE SEQUENCE [LARGE SCALE GENOMIC DNA]</scope>
    <source>
        <strain evidence="17 18">CBS 142.35</strain>
    </source>
</reference>
<keyword evidence="3" id="KW-0285">Flavoprotein</keyword>
<dbReference type="InterPro" id="IPR035965">
    <property type="entry name" value="PAS-like_dom_sf"/>
</dbReference>
<keyword evidence="8" id="KW-0862">Zinc</keyword>
<keyword evidence="10" id="KW-0805">Transcription regulation</keyword>
<evidence type="ECO:0000256" key="6">
    <source>
        <dbReference type="ARBA" id="ARBA00022737"/>
    </source>
</evidence>
<evidence type="ECO:0000256" key="2">
    <source>
        <dbReference type="ARBA" id="ARBA00022606"/>
    </source>
</evidence>
<gene>
    <name evidence="17" type="ORF">INT45_007675</name>
</gene>
<dbReference type="CDD" id="cd00130">
    <property type="entry name" value="PAS"/>
    <property type="match status" value="3"/>
</dbReference>
<dbReference type="PROSITE" id="PS50112">
    <property type="entry name" value="PAS"/>
    <property type="match status" value="3"/>
</dbReference>
<dbReference type="EMBL" id="JAEPRB010000339">
    <property type="protein sequence ID" value="KAG2216990.1"/>
    <property type="molecule type" value="Genomic_DNA"/>
</dbReference>
<feature type="region of interest" description="Disordered" evidence="15">
    <location>
        <begin position="515"/>
        <end position="567"/>
    </location>
</feature>
<evidence type="ECO:0000256" key="10">
    <source>
        <dbReference type="ARBA" id="ARBA00023015"/>
    </source>
</evidence>
<comment type="caution">
    <text evidence="17">The sequence shown here is derived from an EMBL/GenBank/DDBJ whole genome shotgun (WGS) entry which is preliminary data.</text>
</comment>
<dbReference type="InterPro" id="IPR013655">
    <property type="entry name" value="PAS_fold_3"/>
</dbReference>
<dbReference type="FunFam" id="3.30.450.20:FF:000064">
    <property type="entry name" value="Vivid PAS protein VVD"/>
    <property type="match status" value="1"/>
</dbReference>
<dbReference type="AlphaFoldDB" id="A0A8H7RUP4"/>
<keyword evidence="7" id="KW-0863">Zinc-finger</keyword>
<keyword evidence="6" id="KW-0677">Repeat</keyword>
<organism evidence="17 18">
    <name type="scientific">Circinella minor</name>
    <dbReference type="NCBI Taxonomy" id="1195481"/>
    <lineage>
        <taxon>Eukaryota</taxon>
        <taxon>Fungi</taxon>
        <taxon>Fungi incertae sedis</taxon>
        <taxon>Mucoromycota</taxon>
        <taxon>Mucoromycotina</taxon>
        <taxon>Mucoromycetes</taxon>
        <taxon>Mucorales</taxon>
        <taxon>Lichtheimiaceae</taxon>
        <taxon>Circinella</taxon>
    </lineage>
</organism>
<evidence type="ECO:0000256" key="5">
    <source>
        <dbReference type="ARBA" id="ARBA00022723"/>
    </source>
</evidence>
<dbReference type="Proteomes" id="UP000646827">
    <property type="component" value="Unassembled WGS sequence"/>
</dbReference>
<keyword evidence="13" id="KW-0804">Transcription</keyword>
<dbReference type="Pfam" id="PF08447">
    <property type="entry name" value="PAS_3"/>
    <property type="match status" value="1"/>
</dbReference>
<evidence type="ECO:0000256" key="14">
    <source>
        <dbReference type="ARBA" id="ARBA00023170"/>
    </source>
</evidence>
<name>A0A8H7RUP4_9FUNG</name>
<evidence type="ECO:0000256" key="15">
    <source>
        <dbReference type="SAM" id="MobiDB-lite"/>
    </source>
</evidence>
<feature type="domain" description="PAS" evidence="16">
    <location>
        <begin position="370"/>
        <end position="433"/>
    </location>
</feature>
<keyword evidence="9" id="KW-0157">Chromophore</keyword>
<dbReference type="PANTHER" id="PTHR47429:SF7">
    <property type="entry name" value="GATA-FACTOR"/>
    <property type="match status" value="1"/>
</dbReference>
<accession>A0A8H7RUP4</accession>
<dbReference type="GO" id="GO:0005634">
    <property type="term" value="C:nucleus"/>
    <property type="evidence" value="ECO:0007669"/>
    <property type="project" value="TreeGrafter"/>
</dbReference>
<keyword evidence="11" id="KW-0238">DNA-binding</keyword>
<keyword evidence="1" id="KW-0600">Photoreceptor protein</keyword>
<dbReference type="NCBIfam" id="TIGR00229">
    <property type="entry name" value="sensory_box"/>
    <property type="match status" value="1"/>
</dbReference>
<evidence type="ECO:0000256" key="12">
    <source>
        <dbReference type="ARBA" id="ARBA00023159"/>
    </source>
</evidence>
<feature type="compositionally biased region" description="Basic and acidic residues" evidence="15">
    <location>
        <begin position="524"/>
        <end position="541"/>
    </location>
</feature>
<evidence type="ECO:0000256" key="1">
    <source>
        <dbReference type="ARBA" id="ARBA00022543"/>
    </source>
</evidence>
<evidence type="ECO:0000256" key="11">
    <source>
        <dbReference type="ARBA" id="ARBA00023125"/>
    </source>
</evidence>
<evidence type="ECO:0000256" key="7">
    <source>
        <dbReference type="ARBA" id="ARBA00022771"/>
    </source>
</evidence>
<dbReference type="InterPro" id="IPR001610">
    <property type="entry name" value="PAC"/>
</dbReference>
<dbReference type="SMART" id="SM00086">
    <property type="entry name" value="PAC"/>
    <property type="match status" value="2"/>
</dbReference>
<dbReference type="SUPFAM" id="SSF55785">
    <property type="entry name" value="PYP-like sensor domain (PAS domain)"/>
    <property type="match status" value="3"/>
</dbReference>
<feature type="domain" description="PAS" evidence="16">
    <location>
        <begin position="152"/>
        <end position="190"/>
    </location>
</feature>
<evidence type="ECO:0000313" key="18">
    <source>
        <dbReference type="Proteomes" id="UP000646827"/>
    </source>
</evidence>